<accession>G0A583</accession>
<name>G0A583_METMM</name>
<dbReference type="Proteomes" id="UP000008888">
    <property type="component" value="Chromosome"/>
</dbReference>
<dbReference type="Gene3D" id="3.40.30.10">
    <property type="entry name" value="Glutaredoxin"/>
    <property type="match status" value="1"/>
</dbReference>
<dbReference type="STRING" id="857087.Metme_2002"/>
<sequence length="241" mass="26783">MATNACQDDASAGVNAVPTMTVFGFQSCAKFMNTLMPAPRLFYIHDPMCSWCYAFSTSLQALQQDLPASIEFVYLLGGLAPDTRAPMPLDMQEAIQKTWRRIETTVPGVVFNFDFWRLNTPVRSTYPACRALLAARRQGADCETRLLRAVQLAYYQQAKNPSLLPTLLACATEMGLDSDAFNQDLLSPAIELELQQEIQAARAMGVAAYPSLRLLLGDRPITITIDYVDHRNMLAEIAHNL</sequence>
<dbReference type="CDD" id="cd03025">
    <property type="entry name" value="DsbA_FrnE_like"/>
    <property type="match status" value="1"/>
</dbReference>
<keyword evidence="2" id="KW-1185">Reference proteome</keyword>
<organism evidence="1 2">
    <name type="scientific">Methylomonas methanica (strain DSM 25384 / MC09)</name>
    <dbReference type="NCBI Taxonomy" id="857087"/>
    <lineage>
        <taxon>Bacteria</taxon>
        <taxon>Pseudomonadati</taxon>
        <taxon>Pseudomonadota</taxon>
        <taxon>Gammaproteobacteria</taxon>
        <taxon>Methylococcales</taxon>
        <taxon>Methylococcaceae</taxon>
        <taxon>Methylomonas</taxon>
    </lineage>
</organism>
<reference evidence="2" key="3">
    <citation type="submission" date="2011-05" db="EMBL/GenBank/DDBJ databases">
        <title>Complete sequence of Methylomonas methanica MC09.</title>
        <authorList>
            <consortium name="US DOE Joint Genome Institute"/>
            <person name="Lucas S."/>
            <person name="Han J."/>
            <person name="Lapidus A."/>
            <person name="Cheng J.-F."/>
            <person name="Goodwin L."/>
            <person name="Pitluck S."/>
            <person name="Peters L."/>
            <person name="Mikhailova N."/>
            <person name="Teshima H."/>
            <person name="Han C."/>
            <person name="Tapia R."/>
            <person name="Land M."/>
            <person name="Hauser L."/>
            <person name="Kyrpides N."/>
            <person name="Ivanova N."/>
            <person name="Pagani I."/>
            <person name="Stein L."/>
            <person name="Woyke T."/>
        </authorList>
    </citation>
    <scope>NUCLEOTIDE SEQUENCE [LARGE SCALE GENOMIC DNA]</scope>
    <source>
        <strain evidence="2">MC09</strain>
    </source>
</reference>
<reference evidence="1 2" key="1">
    <citation type="journal article" date="2011" name="J. Bacteriol.">
        <title>Complete Genome Sequence of the Aerobic Marine Methanotroph Methylomonas methanica MC09.</title>
        <authorList>
            <person name="Boden R."/>
            <person name="Cunliffe M."/>
            <person name="Scanlan J."/>
            <person name="Moussard H."/>
            <person name="Kits K.D."/>
            <person name="Klotz M.G."/>
            <person name="Jetten M.S."/>
            <person name="Vuilleumier S."/>
            <person name="Han J."/>
            <person name="Peters L."/>
            <person name="Mikhailova N."/>
            <person name="Teshima H."/>
            <person name="Tapia R."/>
            <person name="Kyrpides N."/>
            <person name="Ivanova N."/>
            <person name="Pagani I."/>
            <person name="Cheng J.F."/>
            <person name="Goodwin L."/>
            <person name="Han C."/>
            <person name="Hauser L."/>
            <person name="Land M.L."/>
            <person name="Lapidus A."/>
            <person name="Lucas S."/>
            <person name="Pitluck S."/>
            <person name="Woyke T."/>
            <person name="Stein L."/>
            <person name="Murrell J.C."/>
        </authorList>
    </citation>
    <scope>NUCLEOTIDE SEQUENCE [LARGE SCALE GENOMIC DNA]</scope>
    <source>
        <strain evidence="1 2">MC09</strain>
    </source>
</reference>
<dbReference type="HOGENOM" id="CLU_097497_2_1_6"/>
<dbReference type="AlphaFoldDB" id="G0A583"/>
<dbReference type="InterPro" id="IPR036249">
    <property type="entry name" value="Thioredoxin-like_sf"/>
</dbReference>
<protein>
    <submittedName>
        <fullName evidence="1">DSBA oxidoreductase</fullName>
    </submittedName>
</protein>
<dbReference type="Pfam" id="PF13743">
    <property type="entry name" value="Thioredoxin_5"/>
    <property type="match status" value="1"/>
</dbReference>
<dbReference type="eggNOG" id="COG3531">
    <property type="taxonomic scope" value="Bacteria"/>
</dbReference>
<dbReference type="PANTHER" id="PTHR13887:SF54">
    <property type="entry name" value="DSBA FAMILY PROTEIN"/>
    <property type="match status" value="1"/>
</dbReference>
<dbReference type="SUPFAM" id="SSF52833">
    <property type="entry name" value="Thioredoxin-like"/>
    <property type="match status" value="1"/>
</dbReference>
<proteinExistence type="predicted"/>
<dbReference type="PANTHER" id="PTHR13887">
    <property type="entry name" value="GLUTATHIONE S-TRANSFERASE KAPPA"/>
    <property type="match status" value="1"/>
</dbReference>
<dbReference type="KEGG" id="mmt:Metme_2002"/>
<evidence type="ECO:0000313" key="1">
    <source>
        <dbReference type="EMBL" id="AEG00413.1"/>
    </source>
</evidence>
<evidence type="ECO:0000313" key="2">
    <source>
        <dbReference type="Proteomes" id="UP000008888"/>
    </source>
</evidence>
<dbReference type="EMBL" id="CP002738">
    <property type="protein sequence ID" value="AEG00413.1"/>
    <property type="molecule type" value="Genomic_DNA"/>
</dbReference>
<gene>
    <name evidence="1" type="ordered locus">Metme_2002</name>
</gene>
<reference key="2">
    <citation type="submission" date="2011-05" db="EMBL/GenBank/DDBJ databases">
        <title>Complete genome sequence of the aerobic marine methanotroph Methylomonas methanica MC09.</title>
        <authorList>
            <person name="Boden R."/>
            <person name="Cunliffe M."/>
            <person name="Scanlan J."/>
            <person name="Moussard H."/>
            <person name="Kits K.D."/>
            <person name="Klotz M."/>
            <person name="Jetten M."/>
            <person name="Vuilleumier S."/>
            <person name="Han J."/>
            <person name="Peters L."/>
            <person name="Mikhailova N."/>
            <person name="Teshima H."/>
            <person name="Tapia R."/>
            <person name="Kyrpides N."/>
            <person name="Ivanova N."/>
            <person name="Pagani I."/>
            <person name="Cheng J.-F."/>
            <person name="Goodwin L."/>
            <person name="Han C."/>
            <person name="Hauser L."/>
            <person name="Land M."/>
            <person name="Lapidus A."/>
            <person name="Lucas S."/>
            <person name="Pitluck S."/>
            <person name="Woyke T."/>
            <person name="Stein L.Y."/>
            <person name="Murrell C."/>
        </authorList>
    </citation>
    <scope>NUCLEOTIDE SEQUENCE</scope>
    <source>
        <strain>MC09</strain>
    </source>
</reference>